<dbReference type="Gene3D" id="3.30.9.10">
    <property type="entry name" value="D-Amino Acid Oxidase, subunit A, domain 2"/>
    <property type="match status" value="1"/>
</dbReference>
<dbReference type="Proteomes" id="UP000030982">
    <property type="component" value="Unassembled WGS sequence"/>
</dbReference>
<evidence type="ECO:0000313" key="2">
    <source>
        <dbReference type="EMBL" id="KHL00233.1"/>
    </source>
</evidence>
<dbReference type="Gene3D" id="3.40.50.720">
    <property type="entry name" value="NAD(P)-binding Rossmann-like Domain"/>
    <property type="match status" value="1"/>
</dbReference>
<dbReference type="InterPro" id="IPR006076">
    <property type="entry name" value="FAD-dep_OxRdtase"/>
</dbReference>
<dbReference type="EMBL" id="JTDL01000155">
    <property type="protein sequence ID" value="KHL00233.1"/>
    <property type="molecule type" value="Genomic_DNA"/>
</dbReference>
<feature type="domain" description="FAD dependent oxidoreductase" evidence="1">
    <location>
        <begin position="23"/>
        <end position="372"/>
    </location>
</feature>
<accession>A0A0B2AEH7</accession>
<organism evidence="2 3">
    <name type="scientific">Sinomonas humi</name>
    <dbReference type="NCBI Taxonomy" id="1338436"/>
    <lineage>
        <taxon>Bacteria</taxon>
        <taxon>Bacillati</taxon>
        <taxon>Actinomycetota</taxon>
        <taxon>Actinomycetes</taxon>
        <taxon>Micrococcales</taxon>
        <taxon>Micrococcaceae</taxon>
        <taxon>Sinomonas</taxon>
    </lineage>
</organism>
<name>A0A0B2AEH7_9MICC</name>
<reference evidence="2 3" key="1">
    <citation type="submission" date="2014-09" db="EMBL/GenBank/DDBJ databases">
        <title>Genome sequence of Sinomonas sp. MUSC 117.</title>
        <authorList>
            <person name="Lee L.-H."/>
        </authorList>
    </citation>
    <scope>NUCLEOTIDE SEQUENCE [LARGE SCALE GENOMIC DNA]</scope>
    <source>
        <strain evidence="2 3">MUSC 117</strain>
    </source>
</reference>
<gene>
    <name evidence="2" type="ORF">LK10_20695</name>
</gene>
<proteinExistence type="predicted"/>
<sequence>MTPPMHPPRTTILAHALHHGSALVIGGGLQGTLTVYQLHKAAKEEGLPLQIYWAFDDQRKSASANAGAYHAVFASTDSRAGLWAERSWEIGPAIFADLGVDHLVHDIPTLYVSNLKTLRLPPGLPSEPKIVDPATFGLEQSYFQAALVEAGRVFSPRELLPAMTRAVRALPGVITSENKHFQDVEDIRSFCEELEISTAFVCAGAGVSRLLNHVEPEVMGSLGVLIHLKMREAFGFHNSMVVMDEDDDGALTYSIPAPATGTIGVGGTVDKVFEYPYSSGAPDVEDHRQQKAEIARDAKLEFEGIRKRAISLFPRLEEALRFVGYEDSATFALRPHASGVILRVLPSDLTGEVAVAEISGLGGSGYTIAPAVTEDALKLEVPQRATETEAAI</sequence>
<evidence type="ECO:0000259" key="1">
    <source>
        <dbReference type="Pfam" id="PF01266"/>
    </source>
</evidence>
<dbReference type="Pfam" id="PF01266">
    <property type="entry name" value="DAO"/>
    <property type="match status" value="1"/>
</dbReference>
<dbReference type="RefSeq" id="WP_043128236.1">
    <property type="nucleotide sequence ID" value="NZ_JTDL01000155.1"/>
</dbReference>
<protein>
    <recommendedName>
        <fullName evidence="1">FAD dependent oxidoreductase domain-containing protein</fullName>
    </recommendedName>
</protein>
<dbReference type="AlphaFoldDB" id="A0A0B2AEH7"/>
<keyword evidence="3" id="KW-1185">Reference proteome</keyword>
<evidence type="ECO:0000313" key="3">
    <source>
        <dbReference type="Proteomes" id="UP000030982"/>
    </source>
</evidence>
<dbReference type="SUPFAM" id="SSF51971">
    <property type="entry name" value="Nucleotide-binding domain"/>
    <property type="match status" value="1"/>
</dbReference>
<comment type="caution">
    <text evidence="2">The sequence shown here is derived from an EMBL/GenBank/DDBJ whole genome shotgun (WGS) entry which is preliminary data.</text>
</comment>